<gene>
    <name evidence="2" type="ORF">GN330_16470</name>
</gene>
<keyword evidence="3" id="KW-1185">Reference proteome</keyword>
<proteinExistence type="predicted"/>
<dbReference type="AlphaFoldDB" id="A0A844QLF5"/>
<dbReference type="EMBL" id="WPHG01000004">
    <property type="protein sequence ID" value="MVA98843.1"/>
    <property type="molecule type" value="Genomic_DNA"/>
</dbReference>
<name>A0A844QLF5_9HYPH</name>
<evidence type="ECO:0000256" key="1">
    <source>
        <dbReference type="SAM" id="MobiDB-lite"/>
    </source>
</evidence>
<evidence type="ECO:0000313" key="2">
    <source>
        <dbReference type="EMBL" id="MVA98843.1"/>
    </source>
</evidence>
<dbReference type="RefSeq" id="WP_156713824.1">
    <property type="nucleotide sequence ID" value="NZ_WPHG01000004.1"/>
</dbReference>
<accession>A0A844QLF5</accession>
<evidence type="ECO:0000313" key="3">
    <source>
        <dbReference type="Proteomes" id="UP000463224"/>
    </source>
</evidence>
<sequence>MSKGVELTWAGGENSFLLTIELLRALQERCDAGPAFVLKRLSTGQWTVDDVVQPIRLGLEGGGMDKAEARKMVKKHVEDEPLGASVMTAHAVLAAALYGVEDDPVGESEAGEATSRNLSRADDGASPASTDGPE</sequence>
<protein>
    <submittedName>
        <fullName evidence="2">Gene transfer agent family protein</fullName>
    </submittedName>
</protein>
<dbReference type="Proteomes" id="UP000463224">
    <property type="component" value="Unassembled WGS sequence"/>
</dbReference>
<organism evidence="2 3">
    <name type="scientific">Nitratireductor arenosus</name>
    <dbReference type="NCBI Taxonomy" id="2682096"/>
    <lineage>
        <taxon>Bacteria</taxon>
        <taxon>Pseudomonadati</taxon>
        <taxon>Pseudomonadota</taxon>
        <taxon>Alphaproteobacteria</taxon>
        <taxon>Hyphomicrobiales</taxon>
        <taxon>Phyllobacteriaceae</taxon>
        <taxon>Nitratireductor</taxon>
    </lineage>
</organism>
<dbReference type="Pfam" id="PF11836">
    <property type="entry name" value="Phage_TAC_11"/>
    <property type="match status" value="1"/>
</dbReference>
<reference evidence="2 3" key="1">
    <citation type="submission" date="2019-12" db="EMBL/GenBank/DDBJ databases">
        <title>Nitratireductor arenosus sp. nov., Isolated from sea sand, Jeju island, South Korea.</title>
        <authorList>
            <person name="Kim W."/>
        </authorList>
    </citation>
    <scope>NUCLEOTIDE SEQUENCE [LARGE SCALE GENOMIC DNA]</scope>
    <source>
        <strain evidence="2 3">CAU 1489</strain>
    </source>
</reference>
<feature type="region of interest" description="Disordered" evidence="1">
    <location>
        <begin position="103"/>
        <end position="134"/>
    </location>
</feature>
<dbReference type="InterPro" id="IPR021791">
    <property type="entry name" value="Phage_TAC_11"/>
</dbReference>
<comment type="caution">
    <text evidence="2">The sequence shown here is derived from an EMBL/GenBank/DDBJ whole genome shotgun (WGS) entry which is preliminary data.</text>
</comment>